<comment type="caution">
    <text evidence="2">The sequence shown here is derived from an EMBL/GenBank/DDBJ whole genome shotgun (WGS) entry which is preliminary data.</text>
</comment>
<proteinExistence type="predicted"/>
<name>R8NJX2_BACCX</name>
<protein>
    <submittedName>
        <fullName evidence="2">Uncharacterized protein</fullName>
    </submittedName>
</protein>
<dbReference type="EMBL" id="AHFE01000014">
    <property type="protein sequence ID" value="EOP46649.1"/>
    <property type="molecule type" value="Genomic_DNA"/>
</dbReference>
<evidence type="ECO:0000256" key="1">
    <source>
        <dbReference type="SAM" id="Coils"/>
    </source>
</evidence>
<reference evidence="3" key="1">
    <citation type="submission" date="2012-12" db="EMBL/GenBank/DDBJ databases">
        <title>The genome sequence of Bacillus cereus VD146.</title>
        <authorList>
            <consortium name="The Broad Institute Genome Sequencing Platform"/>
            <consortium name="The Broad Institute Genome Sequencing Center for Infectious Disease"/>
            <person name="Feldgarden M."/>
            <person name="Van der Auwera G.A."/>
            <person name="Mahillon J."/>
            <person name="Duprez V."/>
            <person name="Timmery S."/>
            <person name="Mattelet C."/>
            <person name="Dierick K."/>
            <person name="Sun M."/>
            <person name="Yu Z."/>
            <person name="Zhu L."/>
            <person name="Hu X."/>
            <person name="Shank E.B."/>
            <person name="Swiecicka I."/>
            <person name="Hansen B.M."/>
            <person name="Andrup L."/>
            <person name="Walker B."/>
            <person name="Young S.K."/>
            <person name="Zeng Q."/>
            <person name="Gargeya S."/>
            <person name="Fitzgerald M."/>
            <person name="Haas B."/>
            <person name="Abouelleil A."/>
            <person name="Alvarado L."/>
            <person name="Arachchi H.M."/>
            <person name="Berlin A.M."/>
            <person name="Chapman S.B."/>
            <person name="Dewar J."/>
            <person name="Goldberg J."/>
            <person name="Griggs A."/>
            <person name="Gujja S."/>
            <person name="Hansen M."/>
            <person name="Howarth C."/>
            <person name="Imamovic A."/>
            <person name="Larimer J."/>
            <person name="McCowan C."/>
            <person name="Murphy C."/>
            <person name="Neiman D."/>
            <person name="Pearson M."/>
            <person name="Priest M."/>
            <person name="Roberts A."/>
            <person name="Saif S."/>
            <person name="Shea T."/>
            <person name="Sisk P."/>
            <person name="Sykes S."/>
            <person name="Wortman J."/>
            <person name="Nusbaum C."/>
            <person name="Birren B."/>
        </authorList>
    </citation>
    <scope>NUCLEOTIDE SEQUENCE [LARGE SCALE GENOMIC DNA]</scope>
    <source>
        <strain evidence="3">VD146</strain>
    </source>
</reference>
<evidence type="ECO:0000313" key="2">
    <source>
        <dbReference type="EMBL" id="EOP46649.1"/>
    </source>
</evidence>
<feature type="coiled-coil region" evidence="1">
    <location>
        <begin position="27"/>
        <end position="54"/>
    </location>
</feature>
<accession>R8NJX2</accession>
<gene>
    <name evidence="2" type="ORF">IK1_06058</name>
</gene>
<organism evidence="2 3">
    <name type="scientific">Bacillus cereus (strain VD146)</name>
    <dbReference type="NCBI Taxonomy" id="1053236"/>
    <lineage>
        <taxon>Bacteria</taxon>
        <taxon>Bacillati</taxon>
        <taxon>Bacillota</taxon>
        <taxon>Bacilli</taxon>
        <taxon>Bacillales</taxon>
        <taxon>Bacillaceae</taxon>
        <taxon>Bacillus</taxon>
        <taxon>Bacillus cereus group</taxon>
    </lineage>
</organism>
<dbReference type="Proteomes" id="UP000014020">
    <property type="component" value="Unassembled WGS sequence"/>
</dbReference>
<dbReference type="PATRIC" id="fig|1053236.3.peg.647"/>
<dbReference type="AlphaFoldDB" id="R8NJX2"/>
<sequence length="55" mass="6534">MKKETKIQVEGELVVVESEICRKQYHLNGLNSEKRKTEKALEELKKQKEKLKSYL</sequence>
<keyword evidence="1" id="KW-0175">Coiled coil</keyword>
<dbReference type="HOGENOM" id="CLU_208889_0_0_9"/>
<evidence type="ECO:0000313" key="3">
    <source>
        <dbReference type="Proteomes" id="UP000014020"/>
    </source>
</evidence>
<dbReference type="RefSeq" id="WP_016119077.1">
    <property type="nucleotide sequence ID" value="NZ_KB976673.1"/>
</dbReference>